<dbReference type="GO" id="GO:0000155">
    <property type="term" value="F:phosphorelay sensor kinase activity"/>
    <property type="evidence" value="ECO:0007669"/>
    <property type="project" value="InterPro"/>
</dbReference>
<keyword evidence="10" id="KW-0902">Two-component regulatory system</keyword>
<dbReference type="GO" id="GO:0000156">
    <property type="term" value="F:phosphorelay response regulator activity"/>
    <property type="evidence" value="ECO:0007669"/>
    <property type="project" value="TreeGrafter"/>
</dbReference>
<dbReference type="GO" id="GO:0030295">
    <property type="term" value="F:protein kinase activator activity"/>
    <property type="evidence" value="ECO:0007669"/>
    <property type="project" value="TreeGrafter"/>
</dbReference>
<evidence type="ECO:0000256" key="10">
    <source>
        <dbReference type="ARBA" id="ARBA00023012"/>
    </source>
</evidence>
<dbReference type="InterPro" id="IPR050351">
    <property type="entry name" value="BphY/WalK/GraS-like"/>
</dbReference>
<feature type="domain" description="Histidine kinase" evidence="13">
    <location>
        <begin position="159"/>
        <end position="373"/>
    </location>
</feature>
<dbReference type="EMBL" id="NPDN01000003">
    <property type="protein sequence ID" value="PJZ26424.1"/>
    <property type="molecule type" value="Genomic_DNA"/>
</dbReference>
<dbReference type="Pfam" id="PF02518">
    <property type="entry name" value="HATPase_c"/>
    <property type="match status" value="1"/>
</dbReference>
<dbReference type="Gene3D" id="3.30.565.10">
    <property type="entry name" value="Histidine kinase-like ATPase, C-terminal domain"/>
    <property type="match status" value="1"/>
</dbReference>
<dbReference type="GO" id="GO:0005524">
    <property type="term" value="F:ATP binding"/>
    <property type="evidence" value="ECO:0007669"/>
    <property type="project" value="UniProtKB-KW"/>
</dbReference>
<dbReference type="PROSITE" id="PS50109">
    <property type="entry name" value="HIS_KIN"/>
    <property type="match status" value="1"/>
</dbReference>
<dbReference type="Gene3D" id="3.40.50.2300">
    <property type="match status" value="1"/>
</dbReference>
<evidence type="ECO:0000256" key="9">
    <source>
        <dbReference type="ARBA" id="ARBA00022840"/>
    </source>
</evidence>
<proteinExistence type="predicted"/>
<dbReference type="PANTHER" id="PTHR42878:SF15">
    <property type="entry name" value="BACTERIOPHYTOCHROME"/>
    <property type="match status" value="1"/>
</dbReference>
<keyword evidence="6" id="KW-0808">Transferase</keyword>
<dbReference type="SMART" id="SM00448">
    <property type="entry name" value="REC"/>
    <property type="match status" value="1"/>
</dbReference>
<dbReference type="InterPro" id="IPR003594">
    <property type="entry name" value="HATPase_dom"/>
</dbReference>
<reference evidence="15 16" key="1">
    <citation type="submission" date="2017-07" db="EMBL/GenBank/DDBJ databases">
        <title>Leptospira spp. isolated from tropical soils.</title>
        <authorList>
            <person name="Thibeaux R."/>
            <person name="Iraola G."/>
            <person name="Ferres I."/>
            <person name="Bierque E."/>
            <person name="Girault D."/>
            <person name="Soupe-Gilbert M.-E."/>
            <person name="Picardeau M."/>
            <person name="Goarant C."/>
        </authorList>
    </citation>
    <scope>NUCLEOTIDE SEQUENCE [LARGE SCALE GENOMIC DNA]</scope>
    <source>
        <strain evidence="15 16">MCA1-C-A1</strain>
    </source>
</reference>
<protein>
    <recommendedName>
        <fullName evidence="3">histidine kinase</fullName>
        <ecNumber evidence="3">2.7.13.3</ecNumber>
    </recommendedName>
</protein>
<evidence type="ECO:0000313" key="16">
    <source>
        <dbReference type="Proteomes" id="UP000232196"/>
    </source>
</evidence>
<keyword evidence="7" id="KW-0547">Nucleotide-binding</keyword>
<dbReference type="Pfam" id="PF00512">
    <property type="entry name" value="HisKA"/>
    <property type="match status" value="1"/>
</dbReference>
<dbReference type="SUPFAM" id="SSF55874">
    <property type="entry name" value="ATPase domain of HSP90 chaperone/DNA topoisomerase II/histidine kinase"/>
    <property type="match status" value="1"/>
</dbReference>
<feature type="modified residue" description="4-aspartylphosphate" evidence="12">
    <location>
        <position position="55"/>
    </location>
</feature>
<dbReference type="EC" id="2.7.13.3" evidence="3"/>
<accession>A0A2M9XFL6</accession>
<dbReference type="CDD" id="cd00082">
    <property type="entry name" value="HisKA"/>
    <property type="match status" value="1"/>
</dbReference>
<name>A0A2M9XFL6_9LEPT</name>
<evidence type="ECO:0000256" key="11">
    <source>
        <dbReference type="ARBA" id="ARBA00023136"/>
    </source>
</evidence>
<dbReference type="InterPro" id="IPR001789">
    <property type="entry name" value="Sig_transdc_resp-reg_receiver"/>
</dbReference>
<evidence type="ECO:0000313" key="15">
    <source>
        <dbReference type="EMBL" id="PJZ26424.1"/>
    </source>
</evidence>
<dbReference type="SMART" id="SM00388">
    <property type="entry name" value="HisKA"/>
    <property type="match status" value="1"/>
</dbReference>
<dbReference type="InterPro" id="IPR005467">
    <property type="entry name" value="His_kinase_dom"/>
</dbReference>
<evidence type="ECO:0000256" key="12">
    <source>
        <dbReference type="PROSITE-ProRule" id="PRU00169"/>
    </source>
</evidence>
<dbReference type="GO" id="GO:0007234">
    <property type="term" value="P:osmosensory signaling via phosphorelay pathway"/>
    <property type="evidence" value="ECO:0007669"/>
    <property type="project" value="TreeGrafter"/>
</dbReference>
<comment type="caution">
    <text evidence="15">The sequence shown here is derived from an EMBL/GenBank/DDBJ whole genome shotgun (WGS) entry which is preliminary data.</text>
</comment>
<comment type="catalytic activity">
    <reaction evidence="1">
        <text>ATP + protein L-histidine = ADP + protein N-phospho-L-histidine.</text>
        <dbReference type="EC" id="2.7.13.3"/>
    </reaction>
</comment>
<evidence type="ECO:0000256" key="2">
    <source>
        <dbReference type="ARBA" id="ARBA00004236"/>
    </source>
</evidence>
<dbReference type="PANTHER" id="PTHR42878">
    <property type="entry name" value="TWO-COMPONENT HISTIDINE KINASE"/>
    <property type="match status" value="1"/>
</dbReference>
<dbReference type="InterPro" id="IPR004358">
    <property type="entry name" value="Sig_transdc_His_kin-like_C"/>
</dbReference>
<evidence type="ECO:0000256" key="1">
    <source>
        <dbReference type="ARBA" id="ARBA00000085"/>
    </source>
</evidence>
<dbReference type="SUPFAM" id="SSF52172">
    <property type="entry name" value="CheY-like"/>
    <property type="match status" value="1"/>
</dbReference>
<dbReference type="PRINTS" id="PR00344">
    <property type="entry name" value="BCTRLSENSOR"/>
</dbReference>
<evidence type="ECO:0000259" key="13">
    <source>
        <dbReference type="PROSITE" id="PS50109"/>
    </source>
</evidence>
<keyword evidence="9" id="KW-0067">ATP-binding</keyword>
<dbReference type="Gene3D" id="1.10.287.130">
    <property type="match status" value="1"/>
</dbReference>
<dbReference type="InterPro" id="IPR003661">
    <property type="entry name" value="HisK_dim/P_dom"/>
</dbReference>
<dbReference type="Pfam" id="PF00072">
    <property type="entry name" value="Response_reg"/>
    <property type="match status" value="1"/>
</dbReference>
<keyword evidence="16" id="KW-1185">Reference proteome</keyword>
<evidence type="ECO:0000259" key="14">
    <source>
        <dbReference type="PROSITE" id="PS50110"/>
    </source>
</evidence>
<dbReference type="OrthoDB" id="9813394at2"/>
<dbReference type="GO" id="GO:0005886">
    <property type="term" value="C:plasma membrane"/>
    <property type="evidence" value="ECO:0007669"/>
    <property type="project" value="UniProtKB-SubCell"/>
</dbReference>
<evidence type="ECO:0000256" key="5">
    <source>
        <dbReference type="ARBA" id="ARBA00022553"/>
    </source>
</evidence>
<comment type="subcellular location">
    <subcellularLocation>
        <location evidence="2">Cell membrane</location>
    </subcellularLocation>
</comment>
<dbReference type="RefSeq" id="WP_100706211.1">
    <property type="nucleotide sequence ID" value="NZ_NPDL01000003.1"/>
</dbReference>
<dbReference type="SMART" id="SM00387">
    <property type="entry name" value="HATPase_c"/>
    <property type="match status" value="1"/>
</dbReference>
<dbReference type="InterPro" id="IPR011006">
    <property type="entry name" value="CheY-like_superfamily"/>
</dbReference>
<evidence type="ECO:0000256" key="7">
    <source>
        <dbReference type="ARBA" id="ARBA00022741"/>
    </source>
</evidence>
<evidence type="ECO:0000256" key="6">
    <source>
        <dbReference type="ARBA" id="ARBA00022679"/>
    </source>
</evidence>
<feature type="domain" description="Response regulatory" evidence="14">
    <location>
        <begin position="6"/>
        <end position="123"/>
    </location>
</feature>
<keyword evidence="5 12" id="KW-0597">Phosphoprotein</keyword>
<dbReference type="InterPro" id="IPR036890">
    <property type="entry name" value="HATPase_C_sf"/>
</dbReference>
<sequence>MNAKPKILIVDDRPENLVALETVLKDLDVDLIRALSGNEALKATLHNDFALALLDIQMPEMDGYELASILREEEKTARLPFIFISAVYTDNLNVFKGYERGAFSFITKPFEPQILRNKVKFFVDKHLQEISLHVLNEDLQKKNEELENANKELDAFCYSVSHDLRGPLRAIEGFAKILQEDYTKDLDEEGKRILGVIVGSTLKMDKLIDSLLLLSRMGKKEITKTIVNVSELVQHILYELQSDAQNGKTKILVGELFPAMGDVELLAQVFINLVSNAIKYSFKKENPVVEIGCNQSNRENIYFVKDNGAGFNMKYQNRLFGVFQRLHDNRDFEGVGIGLAIVHRIISRHGGKVWAEGEVGQGATFYFTLPQIEEI</sequence>
<evidence type="ECO:0000256" key="4">
    <source>
        <dbReference type="ARBA" id="ARBA00022475"/>
    </source>
</evidence>
<organism evidence="15 16">
    <name type="scientific">Leptospira hartskeerlii</name>
    <dbReference type="NCBI Taxonomy" id="2023177"/>
    <lineage>
        <taxon>Bacteria</taxon>
        <taxon>Pseudomonadati</taxon>
        <taxon>Spirochaetota</taxon>
        <taxon>Spirochaetia</taxon>
        <taxon>Leptospirales</taxon>
        <taxon>Leptospiraceae</taxon>
        <taxon>Leptospira</taxon>
    </lineage>
</organism>
<keyword evidence="4" id="KW-1003">Cell membrane</keyword>
<evidence type="ECO:0000256" key="3">
    <source>
        <dbReference type="ARBA" id="ARBA00012438"/>
    </source>
</evidence>
<gene>
    <name evidence="15" type="ORF">CH357_08000</name>
</gene>
<keyword evidence="8 15" id="KW-0418">Kinase</keyword>
<dbReference type="FunFam" id="3.30.565.10:FF:000023">
    <property type="entry name" value="PAS domain-containing sensor histidine kinase"/>
    <property type="match status" value="1"/>
</dbReference>
<dbReference type="Proteomes" id="UP000232196">
    <property type="component" value="Unassembled WGS sequence"/>
</dbReference>
<dbReference type="AlphaFoldDB" id="A0A2M9XFL6"/>
<dbReference type="PROSITE" id="PS50110">
    <property type="entry name" value="RESPONSE_REGULATORY"/>
    <property type="match status" value="1"/>
</dbReference>
<keyword evidence="11" id="KW-0472">Membrane</keyword>
<evidence type="ECO:0000256" key="8">
    <source>
        <dbReference type="ARBA" id="ARBA00022777"/>
    </source>
</evidence>